<dbReference type="PANTHER" id="PTHR21666">
    <property type="entry name" value="PEPTIDASE-RELATED"/>
    <property type="match status" value="1"/>
</dbReference>
<feature type="domain" description="M23ase beta-sheet core" evidence="3">
    <location>
        <begin position="223"/>
        <end position="321"/>
    </location>
</feature>
<dbReference type="Proteomes" id="UP001596266">
    <property type="component" value="Unassembled WGS sequence"/>
</dbReference>
<dbReference type="RefSeq" id="WP_343884440.1">
    <property type="nucleotide sequence ID" value="NZ_BAAAKI010000002.1"/>
</dbReference>
<feature type="signal peptide" evidence="2">
    <location>
        <begin position="1"/>
        <end position="30"/>
    </location>
</feature>
<keyword evidence="4" id="KW-0378">Hydrolase</keyword>
<dbReference type="SUPFAM" id="SSF51261">
    <property type="entry name" value="Duplicated hybrid motif"/>
    <property type="match status" value="2"/>
</dbReference>
<evidence type="ECO:0000259" key="3">
    <source>
        <dbReference type="Pfam" id="PF01551"/>
    </source>
</evidence>
<evidence type="ECO:0000313" key="5">
    <source>
        <dbReference type="Proteomes" id="UP001596266"/>
    </source>
</evidence>
<evidence type="ECO:0000256" key="1">
    <source>
        <dbReference type="ARBA" id="ARBA00022729"/>
    </source>
</evidence>
<feature type="chain" id="PRO_5045850366" evidence="2">
    <location>
        <begin position="31"/>
        <end position="326"/>
    </location>
</feature>
<evidence type="ECO:0000313" key="4">
    <source>
        <dbReference type="EMBL" id="MFC6395740.1"/>
    </source>
</evidence>
<dbReference type="InterPro" id="IPR016047">
    <property type="entry name" value="M23ase_b-sheet_dom"/>
</dbReference>
<accession>A0ABW1WZL9</accession>
<sequence length="326" mass="33854">MKRVNRCRLLACLLAFWTVATVLAPVPAMAGPPGLLRPVPGELVRAFDAPAGPYSAGHRGADLLAPPGTAVLAAADGVVAFVGVVAGRPTVSIDHSTGGDSWRTTYQPVHGTVRAGQRVSRGDRIGWTTASQECASGCLHWGLRRGHDEYLDPMAWLSADGVRLLPADARPAEAVGTAPAGLMAMLRSQPMPASSSGLLRPVNGPTTSPFGMRLHPVLHVWKLHDGMDFGVPCGTPVGSAAAGRVVLVEHNIAYGLRVIVDHGTVGGRSIRTSYNHLSSTNVGMGQAVTQRQAIGAVGSTGYSTGCHLHLMTWVNGAITNPAALVG</sequence>
<keyword evidence="5" id="KW-1185">Reference proteome</keyword>
<organism evidence="4 5">
    <name type="scientific">Luteococcus sanguinis</name>
    <dbReference type="NCBI Taxonomy" id="174038"/>
    <lineage>
        <taxon>Bacteria</taxon>
        <taxon>Bacillati</taxon>
        <taxon>Actinomycetota</taxon>
        <taxon>Actinomycetes</taxon>
        <taxon>Propionibacteriales</taxon>
        <taxon>Propionibacteriaceae</taxon>
        <taxon>Luteococcus</taxon>
    </lineage>
</organism>
<dbReference type="InterPro" id="IPR050570">
    <property type="entry name" value="Cell_wall_metabolism_enzyme"/>
</dbReference>
<dbReference type="GO" id="GO:0016787">
    <property type="term" value="F:hydrolase activity"/>
    <property type="evidence" value="ECO:0007669"/>
    <property type="project" value="UniProtKB-KW"/>
</dbReference>
<comment type="caution">
    <text evidence="4">The sequence shown here is derived from an EMBL/GenBank/DDBJ whole genome shotgun (WGS) entry which is preliminary data.</text>
</comment>
<evidence type="ECO:0000256" key="2">
    <source>
        <dbReference type="SAM" id="SignalP"/>
    </source>
</evidence>
<gene>
    <name evidence="4" type="ORF">ACFP57_01850</name>
</gene>
<dbReference type="EMBL" id="JBHSUA010000007">
    <property type="protein sequence ID" value="MFC6395740.1"/>
    <property type="molecule type" value="Genomic_DNA"/>
</dbReference>
<dbReference type="EC" id="3.4.24.-" evidence="4"/>
<reference evidence="5" key="1">
    <citation type="journal article" date="2019" name="Int. J. Syst. Evol. Microbiol.">
        <title>The Global Catalogue of Microorganisms (GCM) 10K type strain sequencing project: providing services to taxonomists for standard genome sequencing and annotation.</title>
        <authorList>
            <consortium name="The Broad Institute Genomics Platform"/>
            <consortium name="The Broad Institute Genome Sequencing Center for Infectious Disease"/>
            <person name="Wu L."/>
            <person name="Ma J."/>
        </authorList>
    </citation>
    <scope>NUCLEOTIDE SEQUENCE [LARGE SCALE GENOMIC DNA]</scope>
    <source>
        <strain evidence="5">CGMCC 1.15277</strain>
    </source>
</reference>
<dbReference type="Gene3D" id="2.70.70.10">
    <property type="entry name" value="Glucose Permease (Domain IIA)"/>
    <property type="match status" value="2"/>
</dbReference>
<dbReference type="InterPro" id="IPR011055">
    <property type="entry name" value="Dup_hybrid_motif"/>
</dbReference>
<dbReference type="CDD" id="cd12797">
    <property type="entry name" value="M23_peptidase"/>
    <property type="match status" value="2"/>
</dbReference>
<protein>
    <submittedName>
        <fullName evidence="4">M23 family metallopeptidase</fullName>
        <ecNumber evidence="4">3.4.24.-</ecNumber>
    </submittedName>
</protein>
<dbReference type="Pfam" id="PF01551">
    <property type="entry name" value="Peptidase_M23"/>
    <property type="match status" value="2"/>
</dbReference>
<feature type="domain" description="M23ase beta-sheet core" evidence="3">
    <location>
        <begin position="57"/>
        <end position="153"/>
    </location>
</feature>
<keyword evidence="1 2" id="KW-0732">Signal</keyword>
<name>A0ABW1WZL9_9ACTN</name>
<proteinExistence type="predicted"/>
<dbReference type="PANTHER" id="PTHR21666:SF289">
    <property type="entry name" value="L-ALA--D-GLU ENDOPEPTIDASE"/>
    <property type="match status" value="1"/>
</dbReference>